<protein>
    <recommendedName>
        <fullName evidence="3">Methyltransferase type 11</fullName>
    </recommendedName>
</protein>
<dbReference type="EMBL" id="CP007536">
    <property type="protein sequence ID" value="AIC14871.1"/>
    <property type="molecule type" value="Genomic_DNA"/>
</dbReference>
<dbReference type="Proteomes" id="UP000027093">
    <property type="component" value="Chromosome"/>
</dbReference>
<dbReference type="GeneID" id="74945928"/>
<name>A0A060HMS1_9ARCH</name>
<organism evidence="1 2">
    <name type="scientific">Nitrososphaera viennensis EN76</name>
    <dbReference type="NCBI Taxonomy" id="926571"/>
    <lineage>
        <taxon>Archaea</taxon>
        <taxon>Nitrososphaerota</taxon>
        <taxon>Nitrososphaeria</taxon>
        <taxon>Nitrososphaerales</taxon>
        <taxon>Nitrososphaeraceae</taxon>
        <taxon>Nitrososphaera</taxon>
    </lineage>
</organism>
<dbReference type="KEGG" id="nvn:NVIE_006660"/>
<proteinExistence type="predicted"/>
<dbReference type="STRING" id="926571.NVIE_006660"/>
<keyword evidence="2" id="KW-1185">Reference proteome</keyword>
<accession>A0A060HMS1</accession>
<dbReference type="Gene3D" id="3.40.50.150">
    <property type="entry name" value="Vaccinia Virus protein VP39"/>
    <property type="match status" value="1"/>
</dbReference>
<reference evidence="1 2" key="1">
    <citation type="journal article" date="2014" name="Int. J. Syst. Evol. Microbiol.">
        <title>Nitrososphaera viennensis gen. nov., sp. nov., an aerobic and mesophilic, ammonia-oxidizing archaeon from soil and a member of the archaeal phylum Thaumarchaeota.</title>
        <authorList>
            <person name="Stieglmeier M."/>
            <person name="Klingl A."/>
            <person name="Alves R.J."/>
            <person name="Rittmann S.K."/>
            <person name="Melcher M."/>
            <person name="Leisch N."/>
            <person name="Schleper C."/>
        </authorList>
    </citation>
    <scope>NUCLEOTIDE SEQUENCE [LARGE SCALE GENOMIC DNA]</scope>
    <source>
        <strain evidence="1">EN76</strain>
    </source>
</reference>
<evidence type="ECO:0000313" key="1">
    <source>
        <dbReference type="EMBL" id="AIC14871.1"/>
    </source>
</evidence>
<gene>
    <name evidence="1" type="ORF">NVIE_006660</name>
</gene>
<dbReference type="AlphaFoldDB" id="A0A060HMS1"/>
<sequence>MMANNDALAEGIVRLKADFARNFKGTSPMHEAIPLETSGFLPIEQGALAALHDFARNNPIYYKWHDSQFLGVPCRVYEGDINEYWLGSIKHDSGYQPFYPTWILSAYALALASRRLGFGQVVDIGSGDGRIAYCAKIAGLGAHGIEIDENLVMLQEQIASATGVEFCARGADATKFDYHSLGLVRPVFFISGLPEMGEMLANSAIARILAVPELKQAAGFAFMGSHSLRKYARDLSKWGWGKVIGDYGLEVAEVVTLPTHWTAEQAHDTPYVFTFATAKTAL</sequence>
<evidence type="ECO:0008006" key="3">
    <source>
        <dbReference type="Google" id="ProtNLM"/>
    </source>
</evidence>
<evidence type="ECO:0000313" key="2">
    <source>
        <dbReference type="Proteomes" id="UP000027093"/>
    </source>
</evidence>
<dbReference type="InterPro" id="IPR029063">
    <property type="entry name" value="SAM-dependent_MTases_sf"/>
</dbReference>
<dbReference type="SUPFAM" id="SSF53335">
    <property type="entry name" value="S-adenosyl-L-methionine-dependent methyltransferases"/>
    <property type="match status" value="1"/>
</dbReference>
<dbReference type="RefSeq" id="WP_227717458.1">
    <property type="nucleotide sequence ID" value="NZ_CP007536.1"/>
</dbReference>
<dbReference type="HOGENOM" id="CLU_065731_0_0_2"/>